<evidence type="ECO:0000313" key="2">
    <source>
        <dbReference type="EMBL" id="EFV03819.1"/>
    </source>
</evidence>
<proteinExistence type="predicted"/>
<accession>E6MRC9</accession>
<protein>
    <submittedName>
        <fullName evidence="2">Uncharacterized protein</fullName>
    </submittedName>
</protein>
<gene>
    <name evidence="2" type="ORF">HMPREF9420_2047</name>
</gene>
<organism evidence="2 3">
    <name type="scientific">Segatella salivae DSM 15606</name>
    <dbReference type="NCBI Taxonomy" id="888832"/>
    <lineage>
        <taxon>Bacteria</taxon>
        <taxon>Pseudomonadati</taxon>
        <taxon>Bacteroidota</taxon>
        <taxon>Bacteroidia</taxon>
        <taxon>Bacteroidales</taxon>
        <taxon>Prevotellaceae</taxon>
        <taxon>Segatella</taxon>
    </lineage>
</organism>
<reference evidence="2 3" key="1">
    <citation type="submission" date="2010-12" db="EMBL/GenBank/DDBJ databases">
        <authorList>
            <person name="Muzny D."/>
            <person name="Qin X."/>
            <person name="Deng J."/>
            <person name="Jiang H."/>
            <person name="Liu Y."/>
            <person name="Qu J."/>
            <person name="Song X.-Z."/>
            <person name="Zhang L."/>
            <person name="Thornton R."/>
            <person name="Coyle M."/>
            <person name="Francisco L."/>
            <person name="Jackson L."/>
            <person name="Javaid M."/>
            <person name="Korchina V."/>
            <person name="Kovar C."/>
            <person name="Mata R."/>
            <person name="Mathew T."/>
            <person name="Ngo R."/>
            <person name="Nguyen L."/>
            <person name="Nguyen N."/>
            <person name="Okwuonu G."/>
            <person name="Ongeri F."/>
            <person name="Pham C."/>
            <person name="Simmons D."/>
            <person name="Wilczek-Boney K."/>
            <person name="Hale W."/>
            <person name="Jakkamsetti A."/>
            <person name="Pham P."/>
            <person name="Ruth R."/>
            <person name="San Lucas F."/>
            <person name="Warren J."/>
            <person name="Zhang J."/>
            <person name="Zhao Z."/>
            <person name="Zhou C."/>
            <person name="Zhu D."/>
            <person name="Lee S."/>
            <person name="Bess C."/>
            <person name="Blankenburg K."/>
            <person name="Forbes L."/>
            <person name="Fu Q."/>
            <person name="Gubbala S."/>
            <person name="Hirani K."/>
            <person name="Jayaseelan J.C."/>
            <person name="Lara F."/>
            <person name="Munidasa M."/>
            <person name="Palculict T."/>
            <person name="Patil S."/>
            <person name="Pu L.-L."/>
            <person name="Saada N."/>
            <person name="Tang L."/>
            <person name="Weissenberger G."/>
            <person name="Zhu Y."/>
            <person name="Hemphill L."/>
            <person name="Shang Y."/>
            <person name="Youmans B."/>
            <person name="Ayvaz T."/>
            <person name="Ross M."/>
            <person name="Santibanez J."/>
            <person name="Aqrawi P."/>
            <person name="Gross S."/>
            <person name="Joshi V."/>
            <person name="Fowler G."/>
            <person name="Nazareth L."/>
            <person name="Reid J."/>
            <person name="Worley K."/>
            <person name="Petrosino J."/>
            <person name="Highlander S."/>
            <person name="Gibbs R."/>
        </authorList>
    </citation>
    <scope>NUCLEOTIDE SEQUENCE [LARGE SCALE GENOMIC DNA]</scope>
    <source>
        <strain evidence="2 3">DSM 15606</strain>
    </source>
</reference>
<dbReference type="EMBL" id="AEQO01000164">
    <property type="protein sequence ID" value="EFV03819.1"/>
    <property type="molecule type" value="Genomic_DNA"/>
</dbReference>
<dbReference type="Proteomes" id="UP000003874">
    <property type="component" value="Unassembled WGS sequence"/>
</dbReference>
<dbReference type="AlphaFoldDB" id="E6MRC9"/>
<feature type="transmembrane region" description="Helical" evidence="1">
    <location>
        <begin position="16"/>
        <end position="34"/>
    </location>
</feature>
<keyword evidence="1" id="KW-1133">Transmembrane helix</keyword>
<keyword evidence="1" id="KW-0472">Membrane</keyword>
<evidence type="ECO:0000313" key="3">
    <source>
        <dbReference type="Proteomes" id="UP000003874"/>
    </source>
</evidence>
<dbReference type="STRING" id="888832.HMPREF9420_2047"/>
<sequence length="40" mass="4625">MSSSLESVQCRLKGDFLIRFILSTFMIHDVSWVVGTDFMK</sequence>
<evidence type="ECO:0000256" key="1">
    <source>
        <dbReference type="SAM" id="Phobius"/>
    </source>
</evidence>
<keyword evidence="1" id="KW-0812">Transmembrane</keyword>
<comment type="caution">
    <text evidence="2">The sequence shown here is derived from an EMBL/GenBank/DDBJ whole genome shotgun (WGS) entry which is preliminary data.</text>
</comment>
<keyword evidence="3" id="KW-1185">Reference proteome</keyword>
<name>E6MRC9_9BACT</name>
<dbReference type="HOGENOM" id="CLU_3294492_0_0_10"/>